<dbReference type="Proteomes" id="UP000323386">
    <property type="component" value="Unassembled WGS sequence"/>
</dbReference>
<accession>A0A5C3EWX0</accession>
<proteinExistence type="predicted"/>
<dbReference type="AlphaFoldDB" id="A0A5C3EWX0"/>
<keyword evidence="2" id="KW-1185">Reference proteome</keyword>
<protein>
    <submittedName>
        <fullName evidence="1">Uncharacterized protein</fullName>
    </submittedName>
</protein>
<gene>
    <name evidence="1" type="ORF">PSFLO_02189</name>
</gene>
<evidence type="ECO:0000313" key="2">
    <source>
        <dbReference type="Proteomes" id="UP000323386"/>
    </source>
</evidence>
<evidence type="ECO:0000313" key="1">
    <source>
        <dbReference type="EMBL" id="SPO36718.1"/>
    </source>
</evidence>
<organism evidence="1 2">
    <name type="scientific">Pseudozyma flocculosa</name>
    <dbReference type="NCBI Taxonomy" id="84751"/>
    <lineage>
        <taxon>Eukaryota</taxon>
        <taxon>Fungi</taxon>
        <taxon>Dikarya</taxon>
        <taxon>Basidiomycota</taxon>
        <taxon>Ustilaginomycotina</taxon>
        <taxon>Ustilaginomycetes</taxon>
        <taxon>Ustilaginales</taxon>
        <taxon>Ustilaginaceae</taxon>
        <taxon>Pseudozyma</taxon>
    </lineage>
</organism>
<dbReference type="EMBL" id="OOIP01000005">
    <property type="protein sequence ID" value="SPO36718.1"/>
    <property type="molecule type" value="Genomic_DNA"/>
</dbReference>
<reference evidence="1 2" key="1">
    <citation type="submission" date="2018-03" db="EMBL/GenBank/DDBJ databases">
        <authorList>
            <person name="Guldener U."/>
        </authorList>
    </citation>
    <scope>NUCLEOTIDE SEQUENCE [LARGE SCALE GENOMIC DNA]</scope>
    <source>
        <strain evidence="1 2">DAOM196992</strain>
    </source>
</reference>
<name>A0A5C3EWX0_9BASI</name>
<sequence length="109" mass="11220">MMFGAAATLALGAVAVVVAITHSSTLFSPLGQQIVGSPAARPAIGCGQRRRDLHQGSRGPRLAAPALPDRVPTAEDLALPYRAPAAAAGEKEKIITDFKALSRPVLLPS</sequence>